<dbReference type="PANTHER" id="PTHR10947:SF3">
    <property type="entry name" value="LEUCINE-RICH REPEAT-CONTAINING PROTEIN 47"/>
    <property type="match status" value="1"/>
</dbReference>
<name>A0AAE1L713_9NEOP</name>
<protein>
    <submittedName>
        <fullName evidence="5">Leucine-rich repeat-containing protein 47</fullName>
    </submittedName>
</protein>
<dbReference type="SMART" id="SM00364">
    <property type="entry name" value="LRR_BAC"/>
    <property type="match status" value="4"/>
</dbReference>
<gene>
    <name evidence="5" type="ORF">KUF71_018994</name>
</gene>
<feature type="region of interest" description="Disordered" evidence="3">
    <location>
        <begin position="246"/>
        <end position="272"/>
    </location>
</feature>
<evidence type="ECO:0000256" key="2">
    <source>
        <dbReference type="ARBA" id="ARBA00022737"/>
    </source>
</evidence>
<dbReference type="AlphaFoldDB" id="A0AAE1L713"/>
<sequence length="540" mass="59695">MSGSGWSEITTAKEEKRHELILSGPTISDRIAKTGLDPSLFDLTGLNFLRVSETCLEEVPDTISNLQNLSTLVLHSNKIKTLTSSLGKLSKLKNLDVSRNQLEKFPEEVADLSALYSLNASFNKLTEFPSLLKNSWLTILDLSNNAFEDFPDVCSDKLCHLAEVRLGSNNIKEIPHSINALPALKLLDLSENKIKDVPGELSDITKLKELNLKGNPLSDKRLGKMVLQCHSKQVLEYIRQHCKRDSASTKSTGKGKKGNRKSNASESDPSANVKEIDEVEDLCNKINVMHVTDSTPAITVDKEVLSVRPYIVCCIVRGLSFNPDTFKKFIKMQNNLHDTICNKRQAATIATHDLAALSPGSLKYVARVPDQVKLQPLGSTKDTLASVVYARLKSHAHSVMQDKKRNRFSGIHKFLYLLEGQPLFPFLIDGGEKVISFPPLTNSNVTKMSVDSKDMLVEVTSSASLDSCKKVMNTLLLECLKLGIGQLPSDESPDRPKGNLLTVEQVKIVDSAGILRIVYPARSDLIFDGVDAVKVIRNYE</sequence>
<dbReference type="Proteomes" id="UP001219518">
    <property type="component" value="Unassembled WGS sequence"/>
</dbReference>
<dbReference type="PANTHER" id="PTHR10947">
    <property type="entry name" value="PHENYLALANYL-TRNA SYNTHETASE BETA CHAIN AND LEUCINE-RICH REPEAT-CONTAINING PROTEIN 47"/>
    <property type="match status" value="1"/>
</dbReference>
<dbReference type="GO" id="GO:0004826">
    <property type="term" value="F:phenylalanine-tRNA ligase activity"/>
    <property type="evidence" value="ECO:0007669"/>
    <property type="project" value="InterPro"/>
</dbReference>
<proteinExistence type="predicted"/>
<evidence type="ECO:0000313" key="5">
    <source>
        <dbReference type="EMBL" id="KAK3908645.1"/>
    </source>
</evidence>
<dbReference type="InterPro" id="IPR003591">
    <property type="entry name" value="Leu-rich_rpt_typical-subtyp"/>
</dbReference>
<dbReference type="Pfam" id="PF13516">
    <property type="entry name" value="LRR_6"/>
    <property type="match status" value="1"/>
</dbReference>
<dbReference type="GO" id="GO:0006432">
    <property type="term" value="P:phenylalanyl-tRNA aminoacylation"/>
    <property type="evidence" value="ECO:0007669"/>
    <property type="project" value="InterPro"/>
</dbReference>
<dbReference type="SMART" id="SM00369">
    <property type="entry name" value="LRR_TYP"/>
    <property type="match status" value="6"/>
</dbReference>
<evidence type="ECO:0000256" key="3">
    <source>
        <dbReference type="SAM" id="MobiDB-lite"/>
    </source>
</evidence>
<organism evidence="5 6">
    <name type="scientific">Frankliniella fusca</name>
    <dbReference type="NCBI Taxonomy" id="407009"/>
    <lineage>
        <taxon>Eukaryota</taxon>
        <taxon>Metazoa</taxon>
        <taxon>Ecdysozoa</taxon>
        <taxon>Arthropoda</taxon>
        <taxon>Hexapoda</taxon>
        <taxon>Insecta</taxon>
        <taxon>Pterygota</taxon>
        <taxon>Neoptera</taxon>
        <taxon>Paraneoptera</taxon>
        <taxon>Thysanoptera</taxon>
        <taxon>Terebrantia</taxon>
        <taxon>Thripoidea</taxon>
        <taxon>Thripidae</taxon>
        <taxon>Frankliniella</taxon>
    </lineage>
</organism>
<comment type="caution">
    <text evidence="5">The sequence shown here is derived from an EMBL/GenBank/DDBJ whole genome shotgun (WGS) entry which is preliminary data.</text>
</comment>
<dbReference type="InterPro" id="IPR005146">
    <property type="entry name" value="B3/B4_tRNA-bd"/>
</dbReference>
<dbReference type="InterPro" id="IPR045060">
    <property type="entry name" value="Phe-tRNA-ligase_IIc_bsu"/>
</dbReference>
<dbReference type="InterPro" id="IPR001611">
    <property type="entry name" value="Leu-rich_rpt"/>
</dbReference>
<evidence type="ECO:0000259" key="4">
    <source>
        <dbReference type="SMART" id="SM00873"/>
    </source>
</evidence>
<dbReference type="InterPro" id="IPR020825">
    <property type="entry name" value="Phe-tRNA_synthase-like_B3/B4"/>
</dbReference>
<dbReference type="Pfam" id="PF13855">
    <property type="entry name" value="LRR_8"/>
    <property type="match status" value="1"/>
</dbReference>
<dbReference type="Pfam" id="PF23598">
    <property type="entry name" value="LRR_14"/>
    <property type="match status" value="1"/>
</dbReference>
<evidence type="ECO:0000256" key="1">
    <source>
        <dbReference type="ARBA" id="ARBA00022614"/>
    </source>
</evidence>
<dbReference type="InterPro" id="IPR055414">
    <property type="entry name" value="LRR_R13L4/SHOC2-like"/>
</dbReference>
<dbReference type="Gene3D" id="3.50.40.10">
    <property type="entry name" value="Phenylalanyl-trna Synthetase, Chain B, domain 3"/>
    <property type="match status" value="1"/>
</dbReference>
<reference evidence="5" key="1">
    <citation type="submission" date="2021-07" db="EMBL/GenBank/DDBJ databases">
        <authorList>
            <person name="Catto M.A."/>
            <person name="Jacobson A."/>
            <person name="Kennedy G."/>
            <person name="Labadie P."/>
            <person name="Hunt B.G."/>
            <person name="Srinivasan R."/>
        </authorList>
    </citation>
    <scope>NUCLEOTIDE SEQUENCE</scope>
    <source>
        <strain evidence="5">PL_HMW_Pooled</strain>
        <tissue evidence="5">Head</tissue>
    </source>
</reference>
<keyword evidence="2" id="KW-0677">Repeat</keyword>
<feature type="domain" description="B3/B4 tRNA-binding" evidence="4">
    <location>
        <begin position="307"/>
        <end position="484"/>
    </location>
</feature>
<evidence type="ECO:0000313" key="6">
    <source>
        <dbReference type="Proteomes" id="UP001219518"/>
    </source>
</evidence>
<keyword evidence="1" id="KW-0433">Leucine-rich repeat</keyword>
<dbReference type="EMBL" id="JAHWGI010000069">
    <property type="protein sequence ID" value="KAK3908645.1"/>
    <property type="molecule type" value="Genomic_DNA"/>
</dbReference>
<dbReference type="GO" id="GO:0003723">
    <property type="term" value="F:RNA binding"/>
    <property type="evidence" value="ECO:0007669"/>
    <property type="project" value="InterPro"/>
</dbReference>
<dbReference type="InterPro" id="IPR032675">
    <property type="entry name" value="LRR_dom_sf"/>
</dbReference>
<dbReference type="SUPFAM" id="SSF52058">
    <property type="entry name" value="L domain-like"/>
    <property type="match status" value="1"/>
</dbReference>
<dbReference type="Gene3D" id="3.80.10.10">
    <property type="entry name" value="Ribonuclease Inhibitor"/>
    <property type="match status" value="2"/>
</dbReference>
<accession>A0AAE1L713</accession>
<reference evidence="5" key="2">
    <citation type="journal article" date="2023" name="BMC Genomics">
        <title>Pest status, molecular evolution, and epigenetic factors derived from the genome assembly of Frankliniella fusca, a thysanopteran phytovirus vector.</title>
        <authorList>
            <person name="Catto M.A."/>
            <person name="Labadie P.E."/>
            <person name="Jacobson A.L."/>
            <person name="Kennedy G.G."/>
            <person name="Srinivasan R."/>
            <person name="Hunt B.G."/>
        </authorList>
    </citation>
    <scope>NUCLEOTIDE SEQUENCE</scope>
    <source>
        <strain evidence="5">PL_HMW_Pooled</strain>
    </source>
</reference>
<dbReference type="SMART" id="SM00873">
    <property type="entry name" value="B3_4"/>
    <property type="match status" value="1"/>
</dbReference>
<keyword evidence="6" id="KW-1185">Reference proteome</keyword>
<dbReference type="PROSITE" id="PS51450">
    <property type="entry name" value="LRR"/>
    <property type="match status" value="1"/>
</dbReference>